<keyword evidence="2" id="KW-1185">Reference proteome</keyword>
<reference evidence="1" key="1">
    <citation type="journal article" date="2021" name="Evol. Appl.">
        <title>The genome of the Pyrenean desman and the effects of bottlenecks and inbreeding on the genomic landscape of an endangered species.</title>
        <authorList>
            <person name="Escoda L."/>
            <person name="Castresana J."/>
        </authorList>
    </citation>
    <scope>NUCLEOTIDE SEQUENCE</scope>
    <source>
        <strain evidence="1">IBE-C5619</strain>
    </source>
</reference>
<comment type="caution">
    <text evidence="1">The sequence shown here is derived from an EMBL/GenBank/DDBJ whole genome shotgun (WGS) entry which is preliminary data.</text>
</comment>
<name>A0A8J6AQW3_GALPY</name>
<proteinExistence type="predicted"/>
<dbReference type="AlphaFoldDB" id="A0A8J6AQW3"/>
<dbReference type="EMBL" id="JAGFMF010011479">
    <property type="protein sequence ID" value="KAG8521305.1"/>
    <property type="molecule type" value="Genomic_DNA"/>
</dbReference>
<evidence type="ECO:0000313" key="2">
    <source>
        <dbReference type="Proteomes" id="UP000700334"/>
    </source>
</evidence>
<dbReference type="PANTHER" id="PTHR35256:SF1">
    <property type="entry name" value="EXPRESSED SEQUENCE AI429214"/>
    <property type="match status" value="1"/>
</dbReference>
<dbReference type="PANTHER" id="PTHR35256">
    <property type="entry name" value="CHROMOSOME 8 OPEN READING FRAME 48"/>
    <property type="match status" value="1"/>
</dbReference>
<organism evidence="1 2">
    <name type="scientific">Galemys pyrenaicus</name>
    <name type="common">Iberian desman</name>
    <name type="synonym">Pyrenean desman</name>
    <dbReference type="NCBI Taxonomy" id="202257"/>
    <lineage>
        <taxon>Eukaryota</taxon>
        <taxon>Metazoa</taxon>
        <taxon>Chordata</taxon>
        <taxon>Craniata</taxon>
        <taxon>Vertebrata</taxon>
        <taxon>Euteleostomi</taxon>
        <taxon>Mammalia</taxon>
        <taxon>Eutheria</taxon>
        <taxon>Laurasiatheria</taxon>
        <taxon>Eulipotyphla</taxon>
        <taxon>Talpidae</taxon>
        <taxon>Galemys</taxon>
    </lineage>
</organism>
<sequence length="269" mass="30682">MAISAATDLSVNEITKSFAGEVQSFSTFSSSGELHSWPHVSGHRFENESPNICLEQEDKGPEDSDSDDHERKLNRKWVSCLKGKETRSGQYHPDTGVCDEELNALQSFCTNKINLMRHRVNSKKKSRQKKLQLQLDVAAPEINVLNRIVPDDLFNRIYLKSMMTTLKQVATGKQHVISQCPNCNRKRAELAQSAFLKQKKTLLESLLLQEKIDEHLHTKDFLTLIGEAHQCLPRLSDDPGIIWKRLNEKSAIGYSDYKKSFRADEVAWK</sequence>
<gene>
    <name evidence="1" type="ORF">J0S82_002849</name>
</gene>
<dbReference type="Pfam" id="PF15379">
    <property type="entry name" value="DUF4606"/>
    <property type="match status" value="1"/>
</dbReference>
<dbReference type="OrthoDB" id="9976953at2759"/>
<protein>
    <submittedName>
        <fullName evidence="1">Uncharacterized protein</fullName>
    </submittedName>
</protein>
<evidence type="ECO:0000313" key="1">
    <source>
        <dbReference type="EMBL" id="KAG8521305.1"/>
    </source>
</evidence>
<accession>A0A8J6AQW3</accession>
<dbReference type="InterPro" id="IPR027932">
    <property type="entry name" value="DUF4606"/>
</dbReference>
<dbReference type="Proteomes" id="UP000700334">
    <property type="component" value="Unassembled WGS sequence"/>
</dbReference>